<dbReference type="InterPro" id="IPR021868">
    <property type="entry name" value="Alpha_2_Macroglob_MG3"/>
</dbReference>
<keyword evidence="2" id="KW-0732">Signal</keyword>
<evidence type="ECO:0008006" key="8">
    <source>
        <dbReference type="Google" id="ProtNLM"/>
    </source>
</evidence>
<evidence type="ECO:0000256" key="2">
    <source>
        <dbReference type="ARBA" id="ARBA00022729"/>
    </source>
</evidence>
<dbReference type="InterPro" id="IPR008930">
    <property type="entry name" value="Terpenoid_cyclase/PrenylTrfase"/>
</dbReference>
<comment type="similarity">
    <text evidence="1">Belongs to the protease inhibitor I39 (alpha-2-macroglobulin) family. Bacterial alpha-2-macroglobulin subfamily.</text>
</comment>
<feature type="domain" description="Alpha-2-macroglobulin" evidence="5">
    <location>
        <begin position="1262"/>
        <end position="1352"/>
    </location>
</feature>
<evidence type="ECO:0000256" key="1">
    <source>
        <dbReference type="ARBA" id="ARBA00010556"/>
    </source>
</evidence>
<dbReference type="Pfam" id="PF17973">
    <property type="entry name" value="bMG10"/>
    <property type="match status" value="1"/>
</dbReference>
<dbReference type="InterPro" id="IPR041246">
    <property type="entry name" value="Bact_MG10"/>
</dbReference>
<dbReference type="SUPFAM" id="SSF48239">
    <property type="entry name" value="Terpenoid cyclases/Protein prenyltransferases"/>
    <property type="match status" value="1"/>
</dbReference>
<dbReference type="InterPro" id="IPR001599">
    <property type="entry name" value="Macroglobln_a2"/>
</dbReference>
<keyword evidence="3" id="KW-0812">Transmembrane</keyword>
<dbReference type="SMART" id="SM01359">
    <property type="entry name" value="A2M_N_2"/>
    <property type="match status" value="1"/>
</dbReference>
<dbReference type="Proteomes" id="UP000177614">
    <property type="component" value="Unassembled WGS sequence"/>
</dbReference>
<dbReference type="Pfam" id="PF07703">
    <property type="entry name" value="A2M_BRD"/>
    <property type="match status" value="1"/>
</dbReference>
<dbReference type="Pfam" id="PF13205">
    <property type="entry name" value="Big_5"/>
    <property type="match status" value="3"/>
</dbReference>
<dbReference type="Gene3D" id="1.50.10.20">
    <property type="match status" value="1"/>
</dbReference>
<evidence type="ECO:0000256" key="3">
    <source>
        <dbReference type="SAM" id="Phobius"/>
    </source>
</evidence>
<evidence type="ECO:0000259" key="5">
    <source>
        <dbReference type="SMART" id="SM01360"/>
    </source>
</evidence>
<keyword evidence="3" id="KW-1133">Transmembrane helix</keyword>
<dbReference type="Pfam" id="PF11974">
    <property type="entry name" value="bMG3"/>
    <property type="match status" value="1"/>
</dbReference>
<organism evidence="6 7">
    <name type="scientific">Candidatus Abawacabacteria bacterium RBG_16_42_10</name>
    <dbReference type="NCBI Taxonomy" id="1817814"/>
    <lineage>
        <taxon>Bacteria</taxon>
        <taxon>Candidatus Abawacaibacteriota</taxon>
    </lineage>
</organism>
<dbReference type="Gene3D" id="2.60.40.3710">
    <property type="match status" value="2"/>
</dbReference>
<dbReference type="STRING" id="1817814.A2V81_03820"/>
<dbReference type="InterPro" id="IPR011625">
    <property type="entry name" value="A2M_N_BRD"/>
</dbReference>
<sequence length="1985" mass="221863">MAAKKSSSLGAILLWFLGVVIVVIVVGGAYVYFLPPPEVLGDNLALGQVQKIDVSAPIRISFSRFMDKSSVEKSFHIAPSLKGNLTWDGNTLVFTPEKKEFDANKNYEVWIDEQAQDIFRKKLKSSFYQQFATAGPPKVVMQLPQGVVENMETPITVVFDRAMIPVTTLQASPNLPIPLTVEPEARGNYKWLGTNTVQFIPEKLLPATAYTVKVKKGLTDLYGSALPNDVMWQFDTPHPSVLYTYPPAEYSKAGAKTEVVIRFNQGIDQRSLEQNIEWEKTNEGDAFLDPKLGTGPAEKVAFTLRNEEDGMKTILTPQMPLTNLTSYHVVVKKGLKSAQGTFALDEDYHLTFSTVGDPQVVDSNPKNDEKNAQRYGVTINFSNPMSDENDIDQYIKVEPKVENQFNSLDEYSDGLFLNIGGDFLPSTAYTVTLSKDWADKYGQKMAQDFVLKFETDMTAPDLAFVGRQKFGLIDGYNQNFQQVLQLINVAKVNVTLSKADLNQVFANFGYAAERDFVSVVGEESTWTLDSPNPLNQVVEIPVDITTKVQNSGMYVMTVHDIDNTLREQQQVFIVSKTSLTVKATPQGVLVWATDLKSGLPVSGMKIDVHANANEIIAGGITDNDGLVQLTWPSGFLNEQYNYLDVPPFLVVGTKGDEVAFTGNDFTWNQGIEPWQFNVTESFAVENIRGFLTTERPLYTPGQQVFYKGMFREEKNHQYQLLPTNTQVKVRVMNTNGEEILAKDLITDAHGTISDSLTLADSAPVGMYTLEALIGTQSMVTSFSVQEYKKPTFKVTVKSDKEDYIQGDNATVKVDAAYFFGAPLANAQVTYRVMGDDYFFARYDDYRYNFGDYSLSCFYCDPSGVSGKTWIDQKTITDGQGHLTFNVPTKFTDQKESQLVTVEVGIEDNATKQIIYQRTSFLVHKAGFYLGIANRDYTIKQKDNAVFDIVATDIMANELPYISGEASLYKREYLTVKKKNLDGFFYYDTSFNDTLIRKASFSTTNDGKAQVSFAIPEGGQYHVVVTSTDSKRNQVVAATDIWVSSETYINWGRDNNDRMEIVPDKKEYKLGDTAKLLVKSPYEGVKALVTVERNGIIEKRLTDLATTASIIEIPLKEEYLPNVFVSVVVVKGHGKDGIPGFKLGYINVRIDNVARKLEITATPDKDHYAPKENVHLKLAVKNAEGKPVSGDFAVAVVDESLLALTGENSQDILERFFGQRSLAVRTYTNMTTLIKKIDVKKGGGAKGGGGEDRLQKRANFKDTAHFEPHVLTDAEGKAELQFALPDNITTWQIWVFGATDDTYVGSEKIHVVSRKDVFLEPILPRFVVTGDALQMGAQLHNLTDSAVSGTIKLKVEGAVSTGAEQSVSIPAKGNIIAKWDATIVDNAQLKVTYTFSADKYRDVVEKTVPIYPWVTKQTVAFGNIVDKQALEEIVVPVGTLTDSGELRLRFSRTLLDLGKNTFTDLDNLYYPSGEELTTKLIAKLLRMDISHSFADFNDLVSDQDILSKEINKLFQDLANLQRGDGGIAYWSGSRESDPYLSAYVLHAFQMARKQGFTVPEYALDQLVTYVTDYYSNYPITLTDEEKNLAEKGRETAQARIHMILNTKAYIAHVLTGMGQKNLPLQVLFDRRSELALYGKAYLAMSAQSGGHGGMVDTLYQEIMNKLLKTATSAHFEEEQRNDYLFTNNVTSNAIILQMMARSDSNNPAITDIVRYLLRGSFSQNYRSAQENIQWLIALTELMKVKEDAKASFDWLLTLNEQKVMSGTLAVGAERDASYTLPLSQLKTAGDINGMVIQKTGLGSLYYEGTMSYSVRGTEAEPVTQGLGIYKEYFDFEDKESRNPLQSAKVGQDLRVKLTIIVPEDRYFVHVEDFLPAGLEAQNFDFATTSQIQRDLLAEMDRQGLESENIPYYFYDYWYWNHQEIRDDRVAVFSDFLPKGIYEFSYVARASTPGTFKVRPAQVVQKYFPDVFGSTAATQLTINSKPN</sequence>
<dbReference type="Pfam" id="PF01835">
    <property type="entry name" value="MG2"/>
    <property type="match status" value="1"/>
</dbReference>
<dbReference type="PANTHER" id="PTHR40094:SF1">
    <property type="entry name" value="UBIQUITIN DOMAIN-CONTAINING PROTEIN"/>
    <property type="match status" value="1"/>
</dbReference>
<evidence type="ECO:0000313" key="6">
    <source>
        <dbReference type="EMBL" id="OGC81973.1"/>
    </source>
</evidence>
<dbReference type="InterPro" id="IPR002890">
    <property type="entry name" value="MG2"/>
</dbReference>
<name>A0A1F4XLJ3_9BACT</name>
<gene>
    <name evidence="6" type="ORF">A2V81_03820</name>
</gene>
<accession>A0A1F4XLJ3</accession>
<dbReference type="InterPro" id="IPR051802">
    <property type="entry name" value="YfhM-like"/>
</dbReference>
<dbReference type="InterPro" id="IPR032812">
    <property type="entry name" value="SbsA_Ig"/>
</dbReference>
<reference evidence="6 7" key="1">
    <citation type="journal article" date="2016" name="Nat. Commun.">
        <title>Thousands of microbial genomes shed light on interconnected biogeochemical processes in an aquifer system.</title>
        <authorList>
            <person name="Anantharaman K."/>
            <person name="Brown C.T."/>
            <person name="Hug L.A."/>
            <person name="Sharon I."/>
            <person name="Castelle C.J."/>
            <person name="Probst A.J."/>
            <person name="Thomas B.C."/>
            <person name="Singh A."/>
            <person name="Wilkins M.J."/>
            <person name="Karaoz U."/>
            <person name="Brodie E.L."/>
            <person name="Williams K.H."/>
            <person name="Hubbard S.S."/>
            <person name="Banfield J.F."/>
        </authorList>
    </citation>
    <scope>NUCLEOTIDE SEQUENCE [LARGE SCALE GENOMIC DNA]</scope>
</reference>
<dbReference type="Gene3D" id="2.60.40.1930">
    <property type="match status" value="1"/>
</dbReference>
<dbReference type="PANTHER" id="PTHR40094">
    <property type="entry name" value="ALPHA-2-MACROGLOBULIN HOMOLOG"/>
    <property type="match status" value="1"/>
</dbReference>
<dbReference type="Pfam" id="PF00207">
    <property type="entry name" value="A2M"/>
    <property type="match status" value="1"/>
</dbReference>
<protein>
    <recommendedName>
        <fullName evidence="8">Alpha-2-macroglobulin</fullName>
    </recommendedName>
</protein>
<dbReference type="GO" id="GO:0004866">
    <property type="term" value="F:endopeptidase inhibitor activity"/>
    <property type="evidence" value="ECO:0007669"/>
    <property type="project" value="InterPro"/>
</dbReference>
<feature type="transmembrane region" description="Helical" evidence="3">
    <location>
        <begin position="12"/>
        <end position="33"/>
    </location>
</feature>
<dbReference type="EMBL" id="MEWR01000014">
    <property type="protein sequence ID" value="OGC81973.1"/>
    <property type="molecule type" value="Genomic_DNA"/>
</dbReference>
<proteinExistence type="inferred from homology"/>
<dbReference type="Gene3D" id="2.20.130.20">
    <property type="match status" value="1"/>
</dbReference>
<evidence type="ECO:0000259" key="4">
    <source>
        <dbReference type="SMART" id="SM01359"/>
    </source>
</evidence>
<feature type="domain" description="Alpha-2-macroglobulin bait region" evidence="4">
    <location>
        <begin position="1058"/>
        <end position="1203"/>
    </location>
</feature>
<keyword evidence="3" id="KW-0472">Membrane</keyword>
<evidence type="ECO:0000313" key="7">
    <source>
        <dbReference type="Proteomes" id="UP000177614"/>
    </source>
</evidence>
<dbReference type="SMART" id="SM01360">
    <property type="entry name" value="A2M"/>
    <property type="match status" value="1"/>
</dbReference>
<comment type="caution">
    <text evidence="6">The sequence shown here is derived from an EMBL/GenBank/DDBJ whole genome shotgun (WGS) entry which is preliminary data.</text>
</comment>